<name>A0ACC6M461_9BACI</name>
<proteinExistence type="predicted"/>
<keyword evidence="2" id="KW-1185">Reference proteome</keyword>
<evidence type="ECO:0000313" key="2">
    <source>
        <dbReference type="Proteomes" id="UP001277972"/>
    </source>
</evidence>
<dbReference type="Proteomes" id="UP001277972">
    <property type="component" value="Unassembled WGS sequence"/>
</dbReference>
<sequence>MTTHLHITAWVIGVILLLVSYAMYKSGNKAGKILHMILRLDYLLIIITGVLLFTHYFSVYTGSAGILGEVIVKMVAGLWMIGAMEMLLTKTSKAKPATGAWIQIVIAFVIVLVLGLGRLPIGFQFMG</sequence>
<reference evidence="1" key="1">
    <citation type="submission" date="2023-11" db="EMBL/GenBank/DDBJ databases">
        <title>Gracilibacillus pellucida a moderately halophilic bacterium isolated from saline soil in Xinjiang province.</title>
        <authorList>
            <person name="Zhang Z."/>
            <person name="Tan F."/>
            <person name="Wang Y."/>
            <person name="Xia M."/>
        </authorList>
    </citation>
    <scope>NUCLEOTIDE SEQUENCE</scope>
    <source>
        <strain evidence="1">S3-1-1</strain>
    </source>
</reference>
<comment type="caution">
    <text evidence="1">The sequence shown here is derived from an EMBL/GenBank/DDBJ whole genome shotgun (WGS) entry which is preliminary data.</text>
</comment>
<protein>
    <submittedName>
        <fullName evidence="1">YisL family protein</fullName>
    </submittedName>
</protein>
<organism evidence="1 2">
    <name type="scientific">Gracilibacillus pellucidus</name>
    <dbReference type="NCBI Taxonomy" id="3095368"/>
    <lineage>
        <taxon>Bacteria</taxon>
        <taxon>Bacillati</taxon>
        <taxon>Bacillota</taxon>
        <taxon>Bacilli</taxon>
        <taxon>Bacillales</taxon>
        <taxon>Bacillaceae</taxon>
        <taxon>Gracilibacillus</taxon>
    </lineage>
</organism>
<accession>A0ACC6M461</accession>
<dbReference type="EMBL" id="JAWZSR010000003">
    <property type="protein sequence ID" value="MDX8045763.1"/>
    <property type="molecule type" value="Genomic_DNA"/>
</dbReference>
<evidence type="ECO:0000313" key="1">
    <source>
        <dbReference type="EMBL" id="MDX8045763.1"/>
    </source>
</evidence>
<gene>
    <name evidence="1" type="ORF">SH601_07145</name>
</gene>